<dbReference type="AlphaFoldDB" id="A0AAV4Y218"/>
<organism evidence="1 2">
    <name type="scientific">Caerostris extrusa</name>
    <name type="common">Bark spider</name>
    <name type="synonym">Caerostris bankana</name>
    <dbReference type="NCBI Taxonomy" id="172846"/>
    <lineage>
        <taxon>Eukaryota</taxon>
        <taxon>Metazoa</taxon>
        <taxon>Ecdysozoa</taxon>
        <taxon>Arthropoda</taxon>
        <taxon>Chelicerata</taxon>
        <taxon>Arachnida</taxon>
        <taxon>Araneae</taxon>
        <taxon>Araneomorphae</taxon>
        <taxon>Entelegynae</taxon>
        <taxon>Araneoidea</taxon>
        <taxon>Araneidae</taxon>
        <taxon>Caerostris</taxon>
    </lineage>
</organism>
<keyword evidence="2" id="KW-1185">Reference proteome</keyword>
<accession>A0AAV4Y218</accession>
<proteinExistence type="predicted"/>
<protein>
    <submittedName>
        <fullName evidence="1">Uncharacterized protein</fullName>
    </submittedName>
</protein>
<evidence type="ECO:0000313" key="1">
    <source>
        <dbReference type="EMBL" id="GIZ00904.1"/>
    </source>
</evidence>
<reference evidence="1 2" key="1">
    <citation type="submission" date="2021-06" db="EMBL/GenBank/DDBJ databases">
        <title>Caerostris extrusa draft genome.</title>
        <authorList>
            <person name="Kono N."/>
            <person name="Arakawa K."/>
        </authorList>
    </citation>
    <scope>NUCLEOTIDE SEQUENCE [LARGE SCALE GENOMIC DNA]</scope>
</reference>
<gene>
    <name evidence="1" type="ORF">CEXT_619171</name>
</gene>
<sequence length="83" mass="9172">MLSVEAALYVNAISRKAKCSILGTNTSLAIVDLRWTDVDCEVVVSRASSVFRPLADILNQLLVCVLVFRLVCSNFLHSTMKIE</sequence>
<comment type="caution">
    <text evidence="1">The sequence shown here is derived from an EMBL/GenBank/DDBJ whole genome shotgun (WGS) entry which is preliminary data.</text>
</comment>
<dbReference type="Proteomes" id="UP001054945">
    <property type="component" value="Unassembled WGS sequence"/>
</dbReference>
<name>A0AAV4Y218_CAEEX</name>
<dbReference type="EMBL" id="BPLR01018597">
    <property type="protein sequence ID" value="GIZ00904.1"/>
    <property type="molecule type" value="Genomic_DNA"/>
</dbReference>
<evidence type="ECO:0000313" key="2">
    <source>
        <dbReference type="Proteomes" id="UP001054945"/>
    </source>
</evidence>